<sequence length="417" mass="47038">MEKLQEEIALRGMDIDVVQLKNSWEFYRQMNMDKRALEDRLAELKNSKKQLKRSEQTSEIQQELHKLGLQQKVIQEDIKTMKQAIWDMDDNVVRRVLKLPNNLDPRTPIVESMVLRSVGNAPDSSVPESRTHVEIGTRLGLLKYQNPMSYYLCNKAALFELGVLAHADRVLIDGDNMLKVIGTDFGRSLVVEGLGLDHEDPMSAFLIENHEEVERDSSNRMHLIGGACLPSFLTLHAKQLINPNDFPLKYLATGRQYTPSPADSALCGLFTACQASVAHVFTMVKDGKSEEYRTLFDQLVDNVCRLYDDLCDHYRVVMKSAPQLEPWESLRVSFELWSPSAKRYIEVGHLSACGDYFSKRLLITYQTSTGRSFPAAITGTVLSVPRLLGCLLEQNPHKFVIPPKVAELAPSGDCVAV</sequence>
<dbReference type="OrthoDB" id="24683at2759"/>
<evidence type="ECO:0000256" key="4">
    <source>
        <dbReference type="ARBA" id="ARBA00022741"/>
    </source>
</evidence>
<dbReference type="Pfam" id="PF00587">
    <property type="entry name" value="tRNA-synt_2b"/>
    <property type="match status" value="1"/>
</dbReference>
<dbReference type="PIRSF" id="PIRSF001529">
    <property type="entry name" value="Ser-tRNA-synth_IIa"/>
    <property type="match status" value="1"/>
</dbReference>
<dbReference type="Proteomes" id="UP000008237">
    <property type="component" value="Unassembled WGS sequence"/>
</dbReference>
<dbReference type="PROSITE" id="PS50862">
    <property type="entry name" value="AA_TRNA_LIGASE_II"/>
    <property type="match status" value="1"/>
</dbReference>
<keyword evidence="9" id="KW-0175">Coiled coil</keyword>
<keyword evidence="6 11" id="KW-0030">Aminoacyl-tRNA synthetase</keyword>
<dbReference type="GO" id="GO:0004828">
    <property type="term" value="F:serine-tRNA ligase activity"/>
    <property type="evidence" value="ECO:0007669"/>
    <property type="project" value="UniProtKB-EC"/>
</dbReference>
<dbReference type="EC" id="6.1.1.11" evidence="2"/>
<organism evidence="12">
    <name type="scientific">Harpegnathos saltator</name>
    <name type="common">Jerdon's jumping ant</name>
    <dbReference type="NCBI Taxonomy" id="610380"/>
    <lineage>
        <taxon>Eukaryota</taxon>
        <taxon>Metazoa</taxon>
        <taxon>Ecdysozoa</taxon>
        <taxon>Arthropoda</taxon>
        <taxon>Hexapoda</taxon>
        <taxon>Insecta</taxon>
        <taxon>Pterygota</taxon>
        <taxon>Neoptera</taxon>
        <taxon>Endopterygota</taxon>
        <taxon>Hymenoptera</taxon>
        <taxon>Apocrita</taxon>
        <taxon>Aculeata</taxon>
        <taxon>Formicoidea</taxon>
        <taxon>Formicidae</taxon>
        <taxon>Ponerinae</taxon>
        <taxon>Ponerini</taxon>
        <taxon>Harpegnathos</taxon>
    </lineage>
</organism>
<dbReference type="InterPro" id="IPR045864">
    <property type="entry name" value="aa-tRNA-synth_II/BPL/LPL"/>
</dbReference>
<evidence type="ECO:0000256" key="8">
    <source>
        <dbReference type="PIRSR" id="PIRSR001529-1"/>
    </source>
</evidence>
<reference evidence="11 12" key="1">
    <citation type="journal article" date="2010" name="Science">
        <title>Genomic comparison of the ants Camponotus floridanus and Harpegnathos saltator.</title>
        <authorList>
            <person name="Bonasio R."/>
            <person name="Zhang G."/>
            <person name="Ye C."/>
            <person name="Mutti N.S."/>
            <person name="Fang X."/>
            <person name="Qin N."/>
            <person name="Donahue G."/>
            <person name="Yang P."/>
            <person name="Li Q."/>
            <person name="Li C."/>
            <person name="Zhang P."/>
            <person name="Huang Z."/>
            <person name="Berger S.L."/>
            <person name="Reinberg D."/>
            <person name="Wang J."/>
            <person name="Liebig J."/>
        </authorList>
    </citation>
    <scope>NUCLEOTIDE SEQUENCE [LARGE SCALE GENOMIC DNA]</scope>
    <source>
        <strain evidence="11 12">R22 G/1</strain>
    </source>
</reference>
<evidence type="ECO:0000256" key="2">
    <source>
        <dbReference type="ARBA" id="ARBA00012840"/>
    </source>
</evidence>
<evidence type="ECO:0000256" key="5">
    <source>
        <dbReference type="ARBA" id="ARBA00022840"/>
    </source>
</evidence>
<dbReference type="InParanoid" id="E2BF01"/>
<evidence type="ECO:0000313" key="11">
    <source>
        <dbReference type="EMBL" id="EFN85724.1"/>
    </source>
</evidence>
<feature type="site" description="Important for serine binding" evidence="8">
    <location>
        <position position="380"/>
    </location>
</feature>
<keyword evidence="3" id="KW-0436">Ligase</keyword>
<feature type="domain" description="Aminoacyl-transfer RNA synthetases class-II family profile" evidence="10">
    <location>
        <begin position="279"/>
        <end position="402"/>
    </location>
</feature>
<gene>
    <name evidence="11" type="ORF">EAI_11585</name>
</gene>
<dbReference type="InterPro" id="IPR002314">
    <property type="entry name" value="aa-tRNA-synt_IIb"/>
</dbReference>
<feature type="coiled-coil region" evidence="9">
    <location>
        <begin position="27"/>
        <end position="64"/>
    </location>
</feature>
<dbReference type="AlphaFoldDB" id="E2BF01"/>
<dbReference type="FunCoup" id="E2BF01">
    <property type="interactions" value="42"/>
</dbReference>
<evidence type="ECO:0000256" key="6">
    <source>
        <dbReference type="ARBA" id="ARBA00023146"/>
    </source>
</evidence>
<proteinExistence type="inferred from homology"/>
<evidence type="ECO:0000256" key="7">
    <source>
        <dbReference type="ARBA" id="ARBA00031113"/>
    </source>
</evidence>
<dbReference type="EMBL" id="GL447903">
    <property type="protein sequence ID" value="EFN85724.1"/>
    <property type="molecule type" value="Genomic_DNA"/>
</dbReference>
<dbReference type="Gene3D" id="3.30.930.10">
    <property type="entry name" value="Bira Bifunctional Protein, Domain 2"/>
    <property type="match status" value="1"/>
</dbReference>
<dbReference type="PANTHER" id="PTHR11778">
    <property type="entry name" value="SERYL-TRNA SYNTHETASE"/>
    <property type="match status" value="1"/>
</dbReference>
<dbReference type="InterPro" id="IPR006195">
    <property type="entry name" value="aa-tRNA-synth_II"/>
</dbReference>
<evidence type="ECO:0000256" key="9">
    <source>
        <dbReference type="SAM" id="Coils"/>
    </source>
</evidence>
<comment type="similarity">
    <text evidence="1">Belongs to the class-II aminoacyl-tRNA synthetase family. Type-1 seryl-tRNA synthetase subfamily.</text>
</comment>
<evidence type="ECO:0000313" key="12">
    <source>
        <dbReference type="Proteomes" id="UP000008237"/>
    </source>
</evidence>
<dbReference type="GO" id="GO:0006434">
    <property type="term" value="P:seryl-tRNA aminoacylation"/>
    <property type="evidence" value="ECO:0007669"/>
    <property type="project" value="InterPro"/>
</dbReference>
<dbReference type="STRING" id="610380.E2BF01"/>
<keyword evidence="12" id="KW-1185">Reference proteome</keyword>
<dbReference type="InterPro" id="IPR002317">
    <property type="entry name" value="Ser-tRNA-ligase_type_1"/>
</dbReference>
<evidence type="ECO:0000256" key="3">
    <source>
        <dbReference type="ARBA" id="ARBA00022598"/>
    </source>
</evidence>
<dbReference type="SUPFAM" id="SSF55681">
    <property type="entry name" value="Class II aaRS and biotin synthetases"/>
    <property type="match status" value="1"/>
</dbReference>
<evidence type="ECO:0000259" key="10">
    <source>
        <dbReference type="PROSITE" id="PS50862"/>
    </source>
</evidence>
<protein>
    <recommendedName>
        <fullName evidence="2">serine--tRNA ligase</fullName>
        <ecNumber evidence="2">6.1.1.11</ecNumber>
    </recommendedName>
    <alternativeName>
        <fullName evidence="7">Seryl-tRNA synthetase</fullName>
    </alternativeName>
</protein>
<dbReference type="GO" id="GO:0005524">
    <property type="term" value="F:ATP binding"/>
    <property type="evidence" value="ECO:0007669"/>
    <property type="project" value="UniProtKB-KW"/>
</dbReference>
<keyword evidence="4" id="KW-0547">Nucleotide-binding</keyword>
<accession>E2BF01</accession>
<keyword evidence="5" id="KW-0067">ATP-binding</keyword>
<name>E2BF01_HARSA</name>
<evidence type="ECO:0000256" key="1">
    <source>
        <dbReference type="ARBA" id="ARBA00010728"/>
    </source>
</evidence>
<dbReference type="OMA" id="YQTHHEQ"/>